<keyword evidence="1" id="KW-0472">Membrane</keyword>
<keyword evidence="1" id="KW-1133">Transmembrane helix</keyword>
<feature type="transmembrane region" description="Helical" evidence="1">
    <location>
        <begin position="83"/>
        <end position="106"/>
    </location>
</feature>
<keyword evidence="1" id="KW-0812">Transmembrane</keyword>
<evidence type="ECO:0000313" key="2">
    <source>
        <dbReference type="EMBL" id="VDP29955.1"/>
    </source>
</evidence>
<protein>
    <submittedName>
        <fullName evidence="2 4">Uncharacterized protein</fullName>
    </submittedName>
</protein>
<organism evidence="4">
    <name type="scientific">Soboliphyme baturini</name>
    <dbReference type="NCBI Taxonomy" id="241478"/>
    <lineage>
        <taxon>Eukaryota</taxon>
        <taxon>Metazoa</taxon>
        <taxon>Ecdysozoa</taxon>
        <taxon>Nematoda</taxon>
        <taxon>Enoplea</taxon>
        <taxon>Dorylaimia</taxon>
        <taxon>Dioctophymatida</taxon>
        <taxon>Dioctophymatoidea</taxon>
        <taxon>Soboliphymatidae</taxon>
        <taxon>Soboliphyme</taxon>
    </lineage>
</organism>
<evidence type="ECO:0000313" key="3">
    <source>
        <dbReference type="Proteomes" id="UP000270296"/>
    </source>
</evidence>
<gene>
    <name evidence="2" type="ORF">SBAD_LOCUS10217</name>
</gene>
<dbReference type="WBParaSite" id="SBAD_0001058101-mRNA-1">
    <property type="protein sequence ID" value="SBAD_0001058101-mRNA-1"/>
    <property type="gene ID" value="SBAD_0001058101"/>
</dbReference>
<sequence>MLWLRCWRFSEANETREVSEKQLRRELYVNTGTRLLSEWSDDESVEQLDVLQSRKCLKMNAEATGSTSSLTDKERYASRSRSGFAEATCAGWLWVCLLLSVLYFAFFEVDLHGIRSRAC</sequence>
<reference evidence="4" key="1">
    <citation type="submission" date="2016-06" db="UniProtKB">
        <authorList>
            <consortium name="WormBaseParasite"/>
        </authorList>
    </citation>
    <scope>IDENTIFICATION</scope>
</reference>
<evidence type="ECO:0000313" key="4">
    <source>
        <dbReference type="WBParaSite" id="SBAD_0001058101-mRNA-1"/>
    </source>
</evidence>
<name>A0A183J2W9_9BILA</name>
<keyword evidence="3" id="KW-1185">Reference proteome</keyword>
<dbReference type="AlphaFoldDB" id="A0A183J2W9"/>
<evidence type="ECO:0000256" key="1">
    <source>
        <dbReference type="SAM" id="Phobius"/>
    </source>
</evidence>
<dbReference type="Proteomes" id="UP000270296">
    <property type="component" value="Unassembled WGS sequence"/>
</dbReference>
<proteinExistence type="predicted"/>
<accession>A0A183J2W9</accession>
<dbReference type="EMBL" id="UZAM01013774">
    <property type="protein sequence ID" value="VDP29955.1"/>
    <property type="molecule type" value="Genomic_DNA"/>
</dbReference>
<reference evidence="2 3" key="2">
    <citation type="submission" date="2018-11" db="EMBL/GenBank/DDBJ databases">
        <authorList>
            <consortium name="Pathogen Informatics"/>
        </authorList>
    </citation>
    <scope>NUCLEOTIDE SEQUENCE [LARGE SCALE GENOMIC DNA]</scope>
</reference>